<dbReference type="EMBL" id="HBUE01105364">
    <property type="protein sequence ID" value="CAG6486873.1"/>
    <property type="molecule type" value="Transcribed_RNA"/>
</dbReference>
<feature type="region of interest" description="Disordered" evidence="1">
    <location>
        <begin position="1"/>
        <end position="34"/>
    </location>
</feature>
<accession>A0A8D8C5V1</accession>
<dbReference type="PANTHER" id="PTHR11360">
    <property type="entry name" value="MONOCARBOXYLATE TRANSPORTER"/>
    <property type="match status" value="1"/>
</dbReference>
<evidence type="ECO:0000256" key="1">
    <source>
        <dbReference type="SAM" id="MobiDB-lite"/>
    </source>
</evidence>
<dbReference type="PANTHER" id="PTHR11360:SF284">
    <property type="entry name" value="EG:103B4.3 PROTEIN-RELATED"/>
    <property type="match status" value="1"/>
</dbReference>
<dbReference type="InterPro" id="IPR050327">
    <property type="entry name" value="Proton-linked_MCT"/>
</dbReference>
<dbReference type="AlphaFoldDB" id="A0A8D8C5V1"/>
<organism evidence="2">
    <name type="scientific">Culex pipiens</name>
    <name type="common">House mosquito</name>
    <dbReference type="NCBI Taxonomy" id="7175"/>
    <lineage>
        <taxon>Eukaryota</taxon>
        <taxon>Metazoa</taxon>
        <taxon>Ecdysozoa</taxon>
        <taxon>Arthropoda</taxon>
        <taxon>Hexapoda</taxon>
        <taxon>Insecta</taxon>
        <taxon>Pterygota</taxon>
        <taxon>Neoptera</taxon>
        <taxon>Endopterygota</taxon>
        <taxon>Diptera</taxon>
        <taxon>Nematocera</taxon>
        <taxon>Culicoidea</taxon>
        <taxon>Culicidae</taxon>
        <taxon>Culicinae</taxon>
        <taxon>Culicini</taxon>
        <taxon>Culex</taxon>
        <taxon>Culex</taxon>
    </lineage>
</organism>
<name>A0A8D8C5V1_CULPI</name>
<evidence type="ECO:0000313" key="2">
    <source>
        <dbReference type="EMBL" id="CAG6486873.1"/>
    </source>
</evidence>
<dbReference type="GO" id="GO:0008028">
    <property type="term" value="F:monocarboxylic acid transmembrane transporter activity"/>
    <property type="evidence" value="ECO:0007669"/>
    <property type="project" value="TreeGrafter"/>
</dbReference>
<sequence>MTHGPPASRKRPQNGTTPATEEHEGPQDSGLPPPPDGGWGWMVVLASFSIHIVTDGMTYSFGIFYDEFLDYFKEGKGYTAWIASILVGVTLCSGKCPPKTSHPFPDLRQGTLCCFREKSEKPNKTGCRHGQGLLFLFARRAHGLCDKHVFAPAPSPFLEQRPALLSDAPRSDAKQIKGQLLEDIDFLFCLLERFSNDMACLLPPFFHPSSGQI</sequence>
<proteinExistence type="predicted"/>
<protein>
    <submittedName>
        <fullName evidence="2">Monocarboxylate transporter 14</fullName>
    </submittedName>
</protein>
<reference evidence="2" key="1">
    <citation type="submission" date="2021-05" db="EMBL/GenBank/DDBJ databases">
        <authorList>
            <person name="Alioto T."/>
            <person name="Alioto T."/>
            <person name="Gomez Garrido J."/>
        </authorList>
    </citation>
    <scope>NUCLEOTIDE SEQUENCE</scope>
</reference>